<gene>
    <name evidence="1" type="ORF">AMAG_18848</name>
</gene>
<dbReference type="EMBL" id="GG745340">
    <property type="protein sequence ID" value="KNE62317.1"/>
    <property type="molecule type" value="Genomic_DNA"/>
</dbReference>
<sequence>MSEADALCTRIAIMAGGRLQVPVVAKTGPGDAERVAIARVVAALAAHIAAPGTAATTLLAAQMQDLPAHLADQRMRGGTLDASTGLWTWQLRVAVPLPVQADLARVFAFLASSAGDLGVAGWGINPLSLEDVFIRVSTRYYLS</sequence>
<organism evidence="1 2">
    <name type="scientific">Allomyces macrogynus (strain ATCC 38327)</name>
    <name type="common">Allomyces javanicus var. macrogynus</name>
    <dbReference type="NCBI Taxonomy" id="578462"/>
    <lineage>
        <taxon>Eukaryota</taxon>
        <taxon>Fungi</taxon>
        <taxon>Fungi incertae sedis</taxon>
        <taxon>Blastocladiomycota</taxon>
        <taxon>Blastocladiomycetes</taxon>
        <taxon>Blastocladiales</taxon>
        <taxon>Blastocladiaceae</taxon>
        <taxon>Allomyces</taxon>
    </lineage>
</organism>
<proteinExistence type="predicted"/>
<dbReference type="AlphaFoldDB" id="A0A0L0SIM0"/>
<dbReference type="Proteomes" id="UP000054350">
    <property type="component" value="Unassembled WGS sequence"/>
</dbReference>
<protein>
    <submittedName>
        <fullName evidence="1">Uncharacterized protein</fullName>
    </submittedName>
</protein>
<name>A0A0L0SIM0_ALLM3</name>
<accession>A0A0L0SIM0</accession>
<reference evidence="2" key="2">
    <citation type="submission" date="2009-11" db="EMBL/GenBank/DDBJ databases">
        <title>The Genome Sequence of Allomyces macrogynus strain ATCC 38327.</title>
        <authorList>
            <consortium name="The Broad Institute Genome Sequencing Platform"/>
            <person name="Russ C."/>
            <person name="Cuomo C."/>
            <person name="Shea T."/>
            <person name="Young S.K."/>
            <person name="Zeng Q."/>
            <person name="Koehrsen M."/>
            <person name="Haas B."/>
            <person name="Borodovsky M."/>
            <person name="Guigo R."/>
            <person name="Alvarado L."/>
            <person name="Berlin A."/>
            <person name="Borenstein D."/>
            <person name="Chen Z."/>
            <person name="Engels R."/>
            <person name="Freedman E."/>
            <person name="Gellesch M."/>
            <person name="Goldberg J."/>
            <person name="Griggs A."/>
            <person name="Gujja S."/>
            <person name="Heiman D."/>
            <person name="Hepburn T."/>
            <person name="Howarth C."/>
            <person name="Jen D."/>
            <person name="Larson L."/>
            <person name="Lewis B."/>
            <person name="Mehta T."/>
            <person name="Park D."/>
            <person name="Pearson M."/>
            <person name="Roberts A."/>
            <person name="Saif S."/>
            <person name="Shenoy N."/>
            <person name="Sisk P."/>
            <person name="Stolte C."/>
            <person name="Sykes S."/>
            <person name="Walk T."/>
            <person name="White J."/>
            <person name="Yandava C."/>
            <person name="Burger G."/>
            <person name="Gray M.W."/>
            <person name="Holland P.W.H."/>
            <person name="King N."/>
            <person name="Lang F.B.F."/>
            <person name="Roger A.J."/>
            <person name="Ruiz-Trillo I."/>
            <person name="Lander E."/>
            <person name="Nusbaum C."/>
        </authorList>
    </citation>
    <scope>NUCLEOTIDE SEQUENCE [LARGE SCALE GENOMIC DNA]</scope>
    <source>
        <strain evidence="2">ATCC 38327</strain>
    </source>
</reference>
<evidence type="ECO:0000313" key="2">
    <source>
        <dbReference type="Proteomes" id="UP000054350"/>
    </source>
</evidence>
<dbReference type="OrthoDB" id="10255969at2759"/>
<keyword evidence="2" id="KW-1185">Reference proteome</keyword>
<evidence type="ECO:0000313" key="1">
    <source>
        <dbReference type="EMBL" id="KNE62317.1"/>
    </source>
</evidence>
<reference evidence="1 2" key="1">
    <citation type="submission" date="2009-11" db="EMBL/GenBank/DDBJ databases">
        <title>Annotation of Allomyces macrogynus ATCC 38327.</title>
        <authorList>
            <consortium name="The Broad Institute Genome Sequencing Platform"/>
            <person name="Russ C."/>
            <person name="Cuomo C."/>
            <person name="Burger G."/>
            <person name="Gray M.W."/>
            <person name="Holland P.W.H."/>
            <person name="King N."/>
            <person name="Lang F.B.F."/>
            <person name="Roger A.J."/>
            <person name="Ruiz-Trillo I."/>
            <person name="Young S.K."/>
            <person name="Zeng Q."/>
            <person name="Gargeya S."/>
            <person name="Fitzgerald M."/>
            <person name="Haas B."/>
            <person name="Abouelleil A."/>
            <person name="Alvarado L."/>
            <person name="Arachchi H.M."/>
            <person name="Berlin A."/>
            <person name="Chapman S.B."/>
            <person name="Gearin G."/>
            <person name="Goldberg J."/>
            <person name="Griggs A."/>
            <person name="Gujja S."/>
            <person name="Hansen M."/>
            <person name="Heiman D."/>
            <person name="Howarth C."/>
            <person name="Larimer J."/>
            <person name="Lui A."/>
            <person name="MacDonald P.J.P."/>
            <person name="McCowen C."/>
            <person name="Montmayeur A."/>
            <person name="Murphy C."/>
            <person name="Neiman D."/>
            <person name="Pearson M."/>
            <person name="Priest M."/>
            <person name="Roberts A."/>
            <person name="Saif S."/>
            <person name="Shea T."/>
            <person name="Sisk P."/>
            <person name="Stolte C."/>
            <person name="Sykes S."/>
            <person name="Wortman J."/>
            <person name="Nusbaum C."/>
            <person name="Birren B."/>
        </authorList>
    </citation>
    <scope>NUCLEOTIDE SEQUENCE [LARGE SCALE GENOMIC DNA]</scope>
    <source>
        <strain evidence="1 2">ATCC 38327</strain>
    </source>
</reference>
<dbReference type="VEuPathDB" id="FungiDB:AMAG_18848"/>